<protein>
    <submittedName>
        <fullName evidence="3">Uncharacterized protein LOC116563416</fullName>
    </submittedName>
</protein>
<evidence type="ECO:0000256" key="1">
    <source>
        <dbReference type="SAM" id="MobiDB-lite"/>
    </source>
</evidence>
<evidence type="ECO:0000313" key="2">
    <source>
        <dbReference type="Proteomes" id="UP000504640"/>
    </source>
</evidence>
<feature type="region of interest" description="Disordered" evidence="1">
    <location>
        <begin position="168"/>
        <end position="198"/>
    </location>
</feature>
<dbReference type="GeneID" id="116563416"/>
<name>A0A6J3JBX1_SAPAP</name>
<reference evidence="3" key="1">
    <citation type="submission" date="2025-08" db="UniProtKB">
        <authorList>
            <consortium name="RefSeq"/>
        </authorList>
    </citation>
    <scope>IDENTIFICATION</scope>
    <source>
        <tissue evidence="3">Blood</tissue>
    </source>
</reference>
<accession>A0A6J3JBX1</accession>
<dbReference type="Proteomes" id="UP000504640">
    <property type="component" value="Unplaced"/>
</dbReference>
<keyword evidence="2" id="KW-1185">Reference proteome</keyword>
<sequence length="398" mass="42337">MQRKLTKGFVPRRPFPACAAPHSDRGLQCAERSAAFSSRSWGSAVAAGGHRREIKPLLPQQNGSKSNQSLAFSCESRLCLFGSPSRVIPGSVTFLLQGALCNSTGCAASSRTRRARPGRVTGECDVPGKADPLPGTTVPDQRERALSTSACTRGRVWVAEPRVTALETAHPDPSYPRCQPVATSSGTDTKPRQKSRVHWESLRLSKGRGGRALCQTSHFLIQFFVKEAVSCPPAGAQAVGGSLALPWECSLRAPCSRSPAPTLTGAASPDPLRGSAPIPIQFSSVLKEHRRGGSWAGRQGSCCLDSLVEESATWSWAWGLLSPYFSTRGDGQRLRTGLQPQGPNYAAAAAVLAATVVATGSWAPCSSQLKGGGSYYPLASRSPSLMDEKYPYLYTCCT</sequence>
<dbReference type="AlphaFoldDB" id="A0A6J3JBX1"/>
<proteinExistence type="predicted"/>
<organism evidence="2 3">
    <name type="scientific">Sapajus apella</name>
    <name type="common">Brown-capped capuchin</name>
    <name type="synonym">Cebus apella</name>
    <dbReference type="NCBI Taxonomy" id="9515"/>
    <lineage>
        <taxon>Eukaryota</taxon>
        <taxon>Metazoa</taxon>
        <taxon>Chordata</taxon>
        <taxon>Craniata</taxon>
        <taxon>Vertebrata</taxon>
        <taxon>Euteleostomi</taxon>
        <taxon>Mammalia</taxon>
        <taxon>Eutheria</taxon>
        <taxon>Euarchontoglires</taxon>
        <taxon>Primates</taxon>
        <taxon>Haplorrhini</taxon>
        <taxon>Platyrrhini</taxon>
        <taxon>Cebidae</taxon>
        <taxon>Cebinae</taxon>
        <taxon>Sapajus</taxon>
    </lineage>
</organism>
<gene>
    <name evidence="3" type="primary">LOC116563416</name>
</gene>
<feature type="region of interest" description="Disordered" evidence="1">
    <location>
        <begin position="112"/>
        <end position="140"/>
    </location>
</feature>
<evidence type="ECO:0000313" key="3">
    <source>
        <dbReference type="RefSeq" id="XP_032151925.1"/>
    </source>
</evidence>
<dbReference type="RefSeq" id="XP_032151925.1">
    <property type="nucleotide sequence ID" value="XM_032296034.1"/>
</dbReference>